<dbReference type="InterPro" id="IPR039633">
    <property type="entry name" value="PAP"/>
</dbReference>
<keyword evidence="6" id="KW-1185">Reference proteome</keyword>
<evidence type="ECO:0000256" key="1">
    <source>
        <dbReference type="ARBA" id="ARBA00004474"/>
    </source>
</evidence>
<dbReference type="GO" id="GO:0009536">
    <property type="term" value="C:plastid"/>
    <property type="evidence" value="ECO:0007669"/>
    <property type="project" value="UniProtKB-SubCell"/>
</dbReference>
<feature type="domain" description="Plastid lipid-associated protein/fibrillin conserved" evidence="4">
    <location>
        <begin position="66"/>
        <end position="226"/>
    </location>
</feature>
<feature type="compositionally biased region" description="Low complexity" evidence="3">
    <location>
        <begin position="46"/>
        <end position="61"/>
    </location>
</feature>
<dbReference type="GeneID" id="9837080"/>
<dbReference type="OrthoDB" id="189024at2759"/>
<comment type="caution">
    <text evidence="5">The sequence shown here is derived from an EMBL/GenBank/DDBJ whole genome shotgun (WGS) entry which is preliminary data.</text>
</comment>
<protein>
    <submittedName>
        <fullName evidence="5">Plastid lipid-associated protein/fibrillin conserved domain</fullName>
    </submittedName>
</protein>
<reference evidence="6" key="1">
    <citation type="journal article" date="2006" name="Proc. Natl. Acad. Sci. U.S.A.">
        <title>Genome analysis of the smallest free-living eukaryote Ostreococcus tauri unveils many unique features.</title>
        <authorList>
            <person name="Derelle E."/>
            <person name="Ferraz C."/>
            <person name="Rombauts S."/>
            <person name="Rouze P."/>
            <person name="Worden A.Z."/>
            <person name="Robbens S."/>
            <person name="Partensky F."/>
            <person name="Degroeve S."/>
            <person name="Echeynie S."/>
            <person name="Cooke R."/>
            <person name="Saeys Y."/>
            <person name="Wuyts J."/>
            <person name="Jabbari K."/>
            <person name="Bowler C."/>
            <person name="Panaud O."/>
            <person name="Piegu B."/>
            <person name="Ball S.G."/>
            <person name="Ral J.-P."/>
            <person name="Bouget F.-Y."/>
            <person name="Piganeau G."/>
            <person name="De Baets B."/>
            <person name="Picard A."/>
            <person name="Delseny M."/>
            <person name="Demaille J."/>
            <person name="Van de Peer Y."/>
            <person name="Moreau H."/>
        </authorList>
    </citation>
    <scope>NUCLEOTIDE SEQUENCE [LARGE SCALE GENOMIC DNA]</scope>
    <source>
        <strain evidence="6">OTTH 0595 / CCAP 157/2 / RCC745</strain>
    </source>
</reference>
<dbReference type="Pfam" id="PF04755">
    <property type="entry name" value="PAP_fibrillin"/>
    <property type="match status" value="1"/>
</dbReference>
<feature type="compositionally biased region" description="Low complexity" evidence="3">
    <location>
        <begin position="1"/>
        <end position="16"/>
    </location>
</feature>
<keyword evidence="2" id="KW-0934">Plastid</keyword>
<organism evidence="5 6">
    <name type="scientific">Ostreococcus tauri</name>
    <name type="common">Marine green alga</name>
    <dbReference type="NCBI Taxonomy" id="70448"/>
    <lineage>
        <taxon>Eukaryota</taxon>
        <taxon>Viridiplantae</taxon>
        <taxon>Chlorophyta</taxon>
        <taxon>Mamiellophyceae</taxon>
        <taxon>Mamiellales</taxon>
        <taxon>Bathycoccaceae</taxon>
        <taxon>Ostreococcus</taxon>
    </lineage>
</organism>
<gene>
    <name evidence="5" type="ORF">OT_ostta02g04700</name>
</gene>
<evidence type="ECO:0000313" key="5">
    <source>
        <dbReference type="EMBL" id="CEG01226.1"/>
    </source>
</evidence>
<dbReference type="InterPro" id="IPR006843">
    <property type="entry name" value="PAP/fibrillin_dom"/>
</dbReference>
<evidence type="ECO:0000256" key="3">
    <source>
        <dbReference type="SAM" id="MobiDB-lite"/>
    </source>
</evidence>
<dbReference type="EMBL" id="CAID01000002">
    <property type="protein sequence ID" value="CEG01226.1"/>
    <property type="molecule type" value="Genomic_DNA"/>
</dbReference>
<dbReference type="AlphaFoldDB" id="A0A096PA12"/>
<dbReference type="RefSeq" id="XP_003075312.2">
    <property type="nucleotide sequence ID" value="XM_003075264.2"/>
</dbReference>
<evidence type="ECO:0000259" key="4">
    <source>
        <dbReference type="Pfam" id="PF04755"/>
    </source>
</evidence>
<accession>A0A096PA12</accession>
<feature type="region of interest" description="Disordered" evidence="3">
    <location>
        <begin position="1"/>
        <end position="62"/>
    </location>
</feature>
<proteinExistence type="predicted"/>
<dbReference type="PANTHER" id="PTHR31906">
    <property type="entry name" value="PLASTID-LIPID-ASSOCIATED PROTEIN 4, CHLOROPLASTIC-RELATED"/>
    <property type="match status" value="1"/>
</dbReference>
<evidence type="ECO:0000256" key="2">
    <source>
        <dbReference type="ARBA" id="ARBA00022640"/>
    </source>
</evidence>
<reference evidence="5 6" key="2">
    <citation type="journal article" date="2014" name="BMC Genomics">
        <title>An improved genome of the model marine alga Ostreococcus tauri unfolds by assessing Illumina de novo assemblies.</title>
        <authorList>
            <person name="Blanc-Mathieu R."/>
            <person name="Verhelst B."/>
            <person name="Derelle E."/>
            <person name="Rombauts S."/>
            <person name="Bouget F.Y."/>
            <person name="Carre I."/>
            <person name="Chateau A."/>
            <person name="Eyre-Walker A."/>
            <person name="Grimsley N."/>
            <person name="Moreau H."/>
            <person name="Piegu B."/>
            <person name="Rivals E."/>
            <person name="Schackwitz W."/>
            <person name="Van de Peer Y."/>
            <person name="Piganeau G."/>
        </authorList>
    </citation>
    <scope>NUCLEOTIDE SEQUENCE [LARGE SCALE GENOMIC DNA]</scope>
    <source>
        <strain evidence="6">OTTH 0595 / CCAP 157/2 / RCC745</strain>
    </source>
</reference>
<sequence>MSSSAFASTSFATARSSRAKQSSPPTSTLRRSMATMTFHPEHRSSSVRTRASSASTSPTSADAIERAKNALLAAIEGTERGILASDEEKRKIDDLARALEALNPNPKSLSASCINGEWELVYTTSASILGTNKPSFLRPSGKIYQTIDADALRARNRETFPFYNAVEAELTPTSDSAVKVQFKKFYVLNGLIKVTAPDRARGALDITFVDDTVRVSRGDKGNLFILVMHDKMKRLS</sequence>
<dbReference type="InParanoid" id="A0A096PA12"/>
<evidence type="ECO:0000313" key="6">
    <source>
        <dbReference type="Proteomes" id="UP000009170"/>
    </source>
</evidence>
<feature type="compositionally biased region" description="Polar residues" evidence="3">
    <location>
        <begin position="20"/>
        <end position="30"/>
    </location>
</feature>
<dbReference type="Proteomes" id="UP000009170">
    <property type="component" value="Unassembled WGS sequence"/>
</dbReference>
<name>A0A096PA12_OSTTA</name>
<comment type="subcellular location">
    <subcellularLocation>
        <location evidence="1">Plastid</location>
    </subcellularLocation>
</comment>
<dbReference type="KEGG" id="ota:OT_ostta02g04700"/>
<dbReference type="FunCoup" id="A0A096PA12">
    <property type="interactions" value="539"/>
</dbReference>